<keyword evidence="3" id="KW-1185">Reference proteome</keyword>
<reference evidence="3" key="1">
    <citation type="submission" date="2010-02" db="EMBL/GenBank/DDBJ databases">
        <title>Complete sequence of chromosome of Natrialba magadii ATCC 43099.</title>
        <authorList>
            <consortium name="US DOE Joint Genome Institute"/>
            <person name="Lucas S."/>
            <person name="Copeland A."/>
            <person name="Lapidus A."/>
            <person name="Cheng J.-F."/>
            <person name="Bruce D."/>
            <person name="Goodwin L."/>
            <person name="Pitluck S."/>
            <person name="Davenport K."/>
            <person name="Saunders E."/>
            <person name="Detter J.C."/>
            <person name="Han C."/>
            <person name="Tapia R."/>
            <person name="Land M."/>
            <person name="Hauser L."/>
            <person name="Kyrpides N."/>
            <person name="Mikhailova N."/>
            <person name="De Castro R.E."/>
            <person name="Maupin-Furlow J.A."/>
            <person name="Woyke T."/>
        </authorList>
    </citation>
    <scope>NUCLEOTIDE SEQUENCE [LARGE SCALE GENOMIC DNA]</scope>
    <source>
        <strain evidence="3">ATCC 43099 / DSM 3394 / CCM 3739 / CIP 104546 / IAM 13178 / JCM 8861 / NBRC 102185 / NCIMB 2190 / MS3</strain>
    </source>
</reference>
<accession>D3SX30</accession>
<dbReference type="Proteomes" id="UP000001879">
    <property type="component" value="Chromosome"/>
</dbReference>
<evidence type="ECO:0000313" key="2">
    <source>
        <dbReference type="EMBL" id="ELY33509.1"/>
    </source>
</evidence>
<dbReference type="PATRIC" id="fig|547559.17.peg.323"/>
<reference evidence="2 4" key="3">
    <citation type="journal article" date="2014" name="PLoS Genet.">
        <title>Phylogenetically driven sequencing of extremely halophilic archaea reveals strategies for static and dynamic osmo-response.</title>
        <authorList>
            <person name="Becker E.A."/>
            <person name="Seitzer P.M."/>
            <person name="Tritt A."/>
            <person name="Larsen D."/>
            <person name="Krusor M."/>
            <person name="Yao A.I."/>
            <person name="Wu D."/>
            <person name="Madern D."/>
            <person name="Eisen J.A."/>
            <person name="Darling A.E."/>
            <person name="Facciotti M.T."/>
        </authorList>
    </citation>
    <scope>NUCLEOTIDE SEQUENCE [LARGE SCALE GENOMIC DNA]</scope>
    <source>
        <strain evidence="4">ATCC 43099 / DSM 3394 / CCM 3739 / CIP 104546 / IAM 13178 / JCM 8861 / NBRC 102185 / NCIMB 2190 / MS3</strain>
        <strain evidence="2">MS-3</strain>
    </source>
</reference>
<name>D3SX30_NATMM</name>
<reference evidence="1 3" key="2">
    <citation type="journal article" date="2012" name="BMC Genomics">
        <title>A comparative genomics perspective on the genetic content of the alkaliphilic haloarchaeon Natrialba magadii ATCC 43099T.</title>
        <authorList>
            <person name="Siddaramappa S."/>
            <person name="Challacombe J.F."/>
            <person name="Decastro R.E."/>
            <person name="Pfeiffer F."/>
            <person name="Sastre D.E."/>
            <person name="Gimenez M.I."/>
            <person name="Paggi R.A."/>
            <person name="Detter J.C."/>
            <person name="Davenport K.W."/>
            <person name="Goodwin L.A."/>
            <person name="Kyrpides N."/>
            <person name="Tapia R."/>
            <person name="Pitluck S."/>
            <person name="Lucas S."/>
            <person name="Woyke T."/>
            <person name="Maupin-Furlow J.A."/>
        </authorList>
    </citation>
    <scope>NUCLEOTIDE SEQUENCE [LARGE SCALE GENOMIC DNA]</scope>
    <source>
        <strain evidence="1">ATCC 43099</strain>
        <strain evidence="3">ATCC 43099 / DSM 3394 / CCM 3739 / CIP 104546 / IAM 13178 / JCM 8861 / NBRC 102185 / NCIMB 2190 / MS3</strain>
    </source>
</reference>
<reference evidence="1" key="4">
    <citation type="submission" date="2016-09" db="EMBL/GenBank/DDBJ databases">
        <authorList>
            <person name="Pfeiffer F."/>
        </authorList>
    </citation>
    <scope>NUCLEOTIDE SEQUENCE</scope>
    <source>
        <strain evidence="1">ATCC 43099</strain>
    </source>
</reference>
<dbReference type="STRING" id="547559.Nmag_0258"/>
<organism evidence="1 3">
    <name type="scientific">Natrialba magadii (strain ATCC 43099 / DSM 3394 / CCM 3739 / CIP 104546 / IAM 13178 / JCM 8861 / NBRC 102185 / NCIMB 2190 / MS3)</name>
    <name type="common">Natronobacterium magadii</name>
    <dbReference type="NCBI Taxonomy" id="547559"/>
    <lineage>
        <taxon>Archaea</taxon>
        <taxon>Methanobacteriati</taxon>
        <taxon>Methanobacteriota</taxon>
        <taxon>Stenosarchaea group</taxon>
        <taxon>Halobacteria</taxon>
        <taxon>Halobacteriales</taxon>
        <taxon>Natrialbaceae</taxon>
        <taxon>Natrialba</taxon>
    </lineage>
</organism>
<evidence type="ECO:0000313" key="1">
    <source>
        <dbReference type="EMBL" id="ADD03850.1"/>
    </source>
</evidence>
<dbReference type="Proteomes" id="UP000011543">
    <property type="component" value="Unassembled WGS sequence"/>
</dbReference>
<gene>
    <name evidence="1" type="ordered locus">Nmag_0258</name>
    <name evidence="2" type="ORF">C500_01715</name>
</gene>
<dbReference type="RefSeq" id="WP_004213712.1">
    <property type="nucleotide sequence ID" value="NZ_AOHS01000009.1"/>
</dbReference>
<protein>
    <submittedName>
        <fullName evidence="1">Uncharacterized protein</fullName>
    </submittedName>
</protein>
<dbReference type="EMBL" id="AOHS01000009">
    <property type="protein sequence ID" value="ELY33509.1"/>
    <property type="molecule type" value="Genomic_DNA"/>
</dbReference>
<evidence type="ECO:0000313" key="4">
    <source>
        <dbReference type="Proteomes" id="UP000011543"/>
    </source>
</evidence>
<evidence type="ECO:0000313" key="3">
    <source>
        <dbReference type="Proteomes" id="UP000001879"/>
    </source>
</evidence>
<dbReference type="KEGG" id="nmg:Nmag_0258"/>
<dbReference type="HOGENOM" id="CLU_3163216_0_0_2"/>
<dbReference type="AlphaFoldDB" id="D3SX30"/>
<dbReference type="PaxDb" id="547559-Nmag_0258"/>
<dbReference type="EMBL" id="CP001932">
    <property type="protein sequence ID" value="ADD03850.1"/>
    <property type="molecule type" value="Genomic_DNA"/>
</dbReference>
<sequence length="47" mass="5428">MDESNSGEDEESELEAAIRRNRERCEHMDHSEFGSDYFAGTDTSRTE</sequence>
<proteinExistence type="predicted"/>